<evidence type="ECO:0000256" key="4">
    <source>
        <dbReference type="ARBA" id="ARBA00007266"/>
    </source>
</evidence>
<evidence type="ECO:0000256" key="15">
    <source>
        <dbReference type="ARBA" id="ARBA00023046"/>
    </source>
</evidence>
<evidence type="ECO:0000256" key="10">
    <source>
        <dbReference type="ARBA" id="ARBA00022729"/>
    </source>
</evidence>
<evidence type="ECO:0000256" key="17">
    <source>
        <dbReference type="ARBA" id="ARBA00023180"/>
    </source>
</evidence>
<evidence type="ECO:0000256" key="16">
    <source>
        <dbReference type="ARBA" id="ARBA00023136"/>
    </source>
</evidence>
<dbReference type="GO" id="GO:0020002">
    <property type="term" value="C:host cell plasma membrane"/>
    <property type="evidence" value="ECO:0007669"/>
    <property type="project" value="UniProtKB-SubCell"/>
</dbReference>
<keyword evidence="7" id="KW-1032">Host cell membrane</keyword>
<dbReference type="GO" id="GO:0060141">
    <property type="term" value="P:symbiont-mediated induction of syncytium formation"/>
    <property type="evidence" value="ECO:0007669"/>
    <property type="project" value="UniProtKB-KW"/>
</dbReference>
<keyword evidence="8" id="KW-1188">Viral release from host cell</keyword>
<protein>
    <recommendedName>
        <fullName evidence="6">Envelope glycoprotein K</fullName>
    </recommendedName>
    <alternativeName>
        <fullName evidence="19">Syncytial protein</fullName>
    </alternativeName>
</protein>
<evidence type="ECO:0000256" key="11">
    <source>
        <dbReference type="ARBA" id="ARBA00022812"/>
    </source>
</evidence>
<keyword evidence="13" id="KW-1181">Viral primary envelope fusion with host outer nuclear membrane</keyword>
<evidence type="ECO:0000256" key="5">
    <source>
        <dbReference type="ARBA" id="ARBA00011250"/>
    </source>
</evidence>
<evidence type="ECO:0000256" key="18">
    <source>
        <dbReference type="ARBA" id="ARBA00023213"/>
    </source>
</evidence>
<dbReference type="Pfam" id="PF01621">
    <property type="entry name" value="Fusion_gly_K"/>
    <property type="match status" value="1"/>
</dbReference>
<dbReference type="GO" id="GO:0016020">
    <property type="term" value="C:membrane"/>
    <property type="evidence" value="ECO:0007669"/>
    <property type="project" value="InterPro"/>
</dbReference>
<evidence type="ECO:0000256" key="13">
    <source>
        <dbReference type="ARBA" id="ARBA00022959"/>
    </source>
</evidence>
<dbReference type="GO" id="GO:0039700">
    <property type="term" value="P:fusion of viral membrane with host outer nuclear membrane"/>
    <property type="evidence" value="ECO:0007669"/>
    <property type="project" value="UniProtKB-KW"/>
</dbReference>
<keyword evidence="10" id="KW-0732">Signal</keyword>
<evidence type="ECO:0000256" key="6">
    <source>
        <dbReference type="ARBA" id="ARBA00013975"/>
    </source>
</evidence>
<evidence type="ECO:0000256" key="12">
    <source>
        <dbReference type="ARBA" id="ARBA00022870"/>
    </source>
</evidence>
<sequence length="340" mass="37536">MFLIASLYSGAVLGLITIYGLTIIGFIAFNPNPRTHCIYAVVPAGPNQTQVEWMSANSSILMLGGTSPRPHVTDTVRACYADLVFDATLSVQRTPSAANHRVVRVHKIVNCLQSLWFAELRLITAAWVAYLAFIVLHQRRRMFGIVTPAYKMAPITPYLLNYASDLMATIVLKLPYHRMARLLGELSVSRQKHLRGFERDPLTFLYCHPTVGLAIGGELLCKLTAHGFVIATAIITLEHCNITYPKLLSFTIWLFVGSIAIFELYIAFRTPSGPHQPPPTGIQPPTGVRTGGICGQCCSIFLSGIAMRLLYICIIVVAVITALKYEQTIQQHLLDPIKAS</sequence>
<gene>
    <name evidence="21" type="primary">UL53</name>
</gene>
<evidence type="ECO:0000256" key="7">
    <source>
        <dbReference type="ARBA" id="ARBA00022511"/>
    </source>
</evidence>
<evidence type="ECO:0000256" key="20">
    <source>
        <dbReference type="SAM" id="Phobius"/>
    </source>
</evidence>
<evidence type="ECO:0000256" key="3">
    <source>
        <dbReference type="ARBA" id="ARBA00004598"/>
    </source>
</evidence>
<evidence type="ECO:0000256" key="8">
    <source>
        <dbReference type="ARBA" id="ARBA00022612"/>
    </source>
</evidence>
<keyword evidence="15" id="KW-1039">Host endosome</keyword>
<feature type="transmembrane region" description="Helical" evidence="20">
    <location>
        <begin position="305"/>
        <end position="323"/>
    </location>
</feature>
<keyword evidence="11" id="KW-1040">Host Golgi apparatus</keyword>
<evidence type="ECO:0000256" key="14">
    <source>
        <dbReference type="ARBA" id="ARBA00022989"/>
    </source>
</evidence>
<keyword evidence="17" id="KW-0325">Glycoprotein</keyword>
<organism evidence="21 22">
    <name type="scientific">Macropodid alphaherpesvirus 4</name>
    <dbReference type="NCBI Taxonomy" id="2762721"/>
    <lineage>
        <taxon>Viruses</taxon>
        <taxon>Duplodnaviria</taxon>
        <taxon>Heunggongvirae</taxon>
        <taxon>Peploviricota</taxon>
        <taxon>Herviviricetes</taxon>
        <taxon>Herpesvirales</taxon>
        <taxon>Orthoherpesviridae</taxon>
        <taxon>Alphaherpesvirinae</taxon>
        <taxon>Simplexvirus</taxon>
        <taxon>Simplexvirus macropodidalpha4</taxon>
    </lineage>
</organism>
<evidence type="ECO:0000256" key="2">
    <source>
        <dbReference type="ARBA" id="ARBA00004330"/>
    </source>
</evidence>
<dbReference type="InterPro" id="IPR002567">
    <property type="entry name" value="GK"/>
</dbReference>
<name>A0A7L7YUC4_9ALPH</name>
<keyword evidence="18" id="KW-1180">Syncytium formation induced by viral infection</keyword>
<comment type="subunit">
    <text evidence="5">Interacts (via UL20 interaction region) with protein UL20 (via N-terminus); this interaction probably plays a role in the coordinate transport of protein UL20 and gK to the trans-Golgi network (TGN), and is required for the cell surface expression of gK.</text>
</comment>
<dbReference type="KEGG" id="vg:80540430"/>
<keyword evidence="22" id="KW-1185">Reference proteome</keyword>
<proteinExistence type="inferred from homology"/>
<dbReference type="GO" id="GO:0044175">
    <property type="term" value="C:host cell endosome membrane"/>
    <property type="evidence" value="ECO:0007669"/>
    <property type="project" value="UniProtKB-SubCell"/>
</dbReference>
<dbReference type="GeneID" id="80540430"/>
<reference evidence="21" key="1">
    <citation type="submission" date="2020-08" db="EMBL/GenBank/DDBJ databases">
        <title>Genome sequences of two marsupial simplex viruses; Macropodid alphaherpesvirus 2 and 4.</title>
        <authorList>
            <person name="Vaz P.K."/>
            <person name="Mahony T."/>
            <person name="Hartley C.A."/>
            <person name="Motha J."/>
            <person name="Devlin J.M."/>
        </authorList>
    </citation>
    <scope>NUCLEOTIDE SEQUENCE</scope>
    <source>
        <strain evidence="21">V3116/09</strain>
    </source>
</reference>
<evidence type="ECO:0000313" key="21">
    <source>
        <dbReference type="EMBL" id="QOD40159.1"/>
    </source>
</evidence>
<dbReference type="EMBL" id="MT900474">
    <property type="protein sequence ID" value="QOD40159.1"/>
    <property type="molecule type" value="Genomic_DNA"/>
</dbReference>
<keyword evidence="9 20" id="KW-0812">Transmembrane</keyword>
<keyword evidence="14 20" id="KW-1133">Transmembrane helix</keyword>
<feature type="transmembrane region" description="Helical" evidence="20">
    <location>
        <begin position="7"/>
        <end position="29"/>
    </location>
</feature>
<accession>A0A7L7YUC4</accession>
<dbReference type="Proteomes" id="UP001148675">
    <property type="component" value="Segment"/>
</dbReference>
<evidence type="ECO:0000256" key="19">
    <source>
        <dbReference type="ARBA" id="ARBA00030931"/>
    </source>
</evidence>
<feature type="transmembrane region" description="Helical" evidence="20">
    <location>
        <begin position="247"/>
        <end position="268"/>
    </location>
</feature>
<evidence type="ECO:0000256" key="9">
    <source>
        <dbReference type="ARBA" id="ARBA00022692"/>
    </source>
</evidence>
<evidence type="ECO:0000313" key="22">
    <source>
        <dbReference type="Proteomes" id="UP001148675"/>
    </source>
</evidence>
<keyword evidence="16 20" id="KW-0472">Membrane</keyword>
<dbReference type="GO" id="GO:0044178">
    <property type="term" value="C:host cell Golgi membrane"/>
    <property type="evidence" value="ECO:0007669"/>
    <property type="project" value="UniProtKB-SubCell"/>
</dbReference>
<evidence type="ECO:0000256" key="1">
    <source>
        <dbReference type="ARBA" id="ARBA00004252"/>
    </source>
</evidence>
<dbReference type="RefSeq" id="YP_010801773.1">
    <property type="nucleotide sequence ID" value="NC_076968.1"/>
</dbReference>
<keyword evidence="12" id="KW-1043">Host membrane</keyword>
<comment type="subcellular location">
    <subcellularLocation>
        <location evidence="1">Host Golgi apparatus membrane</location>
        <topology evidence="1">Multi-pass membrane protein</topology>
    </subcellularLocation>
    <subcellularLocation>
        <location evidence="3">Host cell membrane</location>
        <topology evidence="3">Multi-pass membrane protein</topology>
    </subcellularLocation>
    <subcellularLocation>
        <location evidence="2">Host endosome membrane</location>
        <topology evidence="2">Multi-pass membrane protein</topology>
    </subcellularLocation>
</comment>
<comment type="similarity">
    <text evidence="4">Belongs to the alphaherpesvirinae glycoprotein K family.</text>
</comment>
<feature type="transmembrane region" description="Helical" evidence="20">
    <location>
        <begin position="115"/>
        <end position="136"/>
    </location>
</feature>